<dbReference type="Proteomes" id="UP001528411">
    <property type="component" value="Unassembled WGS sequence"/>
</dbReference>
<comment type="caution">
    <text evidence="2">The sequence shown here is derived from an EMBL/GenBank/DDBJ whole genome shotgun (WGS) entry which is preliminary data.</text>
</comment>
<proteinExistence type="predicted"/>
<evidence type="ECO:0000313" key="3">
    <source>
        <dbReference type="Proteomes" id="UP001528411"/>
    </source>
</evidence>
<sequence>MLKIVRIVCALMLSLVSLDAMAGRAVNSVKLNGQTTLTVTAGDTVTVDVNVTTNNNWFGNQWQSSIFTLNGSSYCVDTADVGSNQNATRSFNFTAPSAAGTYNITVSAHRYSNCSWGFWSLNGSITASAVLIVEVGNQPPSDITLSNDQVYVGNATTSANIGSFTTTDADSIASFVYSFVDAGTATDAGSCSSSSDNSRFNLIGAYLQVGSAPLAVGNYNICVQSSDTSGATYKEQFTIQSTNQAPSAISINNSTVSKSGAVSGAPVGTFNSTDPDNSTPYTYTLVGTSQSTTAGSCSTSSGNSEFTISGGALILATNPAVGNYQICVQSKDNYGASFKQNLTISITNLPPTAISISNSSVAKPDVAVNSTIGTLSVTDNDGGTPVTYALVNATASTTSGTCATASGNSQFSINGTELRFAQNSVAGTYAACVKATDSYGASFKQVLNISVTNETPTDISLDNSTIEVGNTGVGATVGLLTTTDADTNDSFTYSLISSGASTNGGSCSASSGNSYFQIDNDGLETQSNLTSGDYVVCVQTQDIAGKKFKKSFTITVDETITATYLDKFDTQSYGNNDGDLPWPSDWIESGDDGDDELGDILITGNQLLVSNNSNSIRRAVDLSSYGTATISFDFRLEDTVGGGESFDLDISHNGSTWTTLKSFSDDDADGSFSINIDDYLTADTQVRINTQSNMESTDHFYINNFAINASGTPVVPEHSYLDLFNTAAYNNNDGQLNWATDWEETGDDDDATDGNIQIIGSELLVSNANTSITRTLDLTNAETAVLSFDYRLEDTVQTGESFDLEVSTDGIIWTLLKAFNTSTPGGSYSVDLNDYREIKTELRISTKAIMEPTDKFYIDTFAVDVTVKVDACYNVWPSPVNKSSTSYFNITQDMENATDNFSVELPLLTTSLPTGTLVYDNFEVTGSTVDFAGTDPVIIYANNVTITGGALNLDSPNPLIIVALNNLDLTGSVIQGRYIQKTH</sequence>
<feature type="signal peptide" evidence="1">
    <location>
        <begin position="1"/>
        <end position="22"/>
    </location>
</feature>
<gene>
    <name evidence="2" type="ORF">PN838_13350</name>
</gene>
<keyword evidence="3" id="KW-1185">Reference proteome</keyword>
<dbReference type="EMBL" id="JAQOMS010000002">
    <property type="protein sequence ID" value="MDC2889577.1"/>
    <property type="molecule type" value="Genomic_DNA"/>
</dbReference>
<evidence type="ECO:0000313" key="2">
    <source>
        <dbReference type="EMBL" id="MDC2889577.1"/>
    </source>
</evidence>
<protein>
    <recommendedName>
        <fullName evidence="4">Cadherin domain-containing protein</fullName>
    </recommendedName>
</protein>
<evidence type="ECO:0008006" key="4">
    <source>
        <dbReference type="Google" id="ProtNLM"/>
    </source>
</evidence>
<reference evidence="2 3" key="1">
    <citation type="submission" date="2023-01" db="EMBL/GenBank/DDBJ databases">
        <title>Psychrosphaera sp. nov., isolated from marine algae.</title>
        <authorList>
            <person name="Bayburt H."/>
            <person name="Choi B.J."/>
            <person name="Kim J.M."/>
            <person name="Choi D.G."/>
            <person name="Jeon C.O."/>
        </authorList>
    </citation>
    <scope>NUCLEOTIDE SEQUENCE [LARGE SCALE GENOMIC DNA]</scope>
    <source>
        <strain evidence="2 3">G1-22</strain>
    </source>
</reference>
<keyword evidence="1" id="KW-0732">Signal</keyword>
<organism evidence="2 3">
    <name type="scientific">Psychrosphaera algicola</name>
    <dbReference type="NCBI Taxonomy" id="3023714"/>
    <lineage>
        <taxon>Bacteria</taxon>
        <taxon>Pseudomonadati</taxon>
        <taxon>Pseudomonadota</taxon>
        <taxon>Gammaproteobacteria</taxon>
        <taxon>Alteromonadales</taxon>
        <taxon>Pseudoalteromonadaceae</taxon>
        <taxon>Psychrosphaera</taxon>
    </lineage>
</organism>
<accession>A0ABT5FF64</accession>
<feature type="chain" id="PRO_5046822358" description="Cadherin domain-containing protein" evidence="1">
    <location>
        <begin position="23"/>
        <end position="983"/>
    </location>
</feature>
<dbReference type="RefSeq" id="WP_272180982.1">
    <property type="nucleotide sequence ID" value="NZ_JAQOMS010000002.1"/>
</dbReference>
<evidence type="ECO:0000256" key="1">
    <source>
        <dbReference type="SAM" id="SignalP"/>
    </source>
</evidence>
<name>A0ABT5FF64_9GAMM</name>